<feature type="transmembrane region" description="Helical" evidence="1">
    <location>
        <begin position="73"/>
        <end position="96"/>
    </location>
</feature>
<dbReference type="RefSeq" id="WP_173814526.1">
    <property type="nucleotide sequence ID" value="NZ_JAAITX010000003.1"/>
</dbReference>
<dbReference type="Pfam" id="PF12822">
    <property type="entry name" value="ECF_trnsprt"/>
    <property type="match status" value="1"/>
</dbReference>
<evidence type="ECO:0000313" key="3">
    <source>
        <dbReference type="EMBL" id="NVH58115.1"/>
    </source>
</evidence>
<reference evidence="3" key="2">
    <citation type="submission" date="2020-02" db="EMBL/GenBank/DDBJ databases">
        <authorList>
            <person name="Littmann E."/>
            <person name="Sorbara M."/>
        </authorList>
    </citation>
    <scope>NUCLEOTIDE SEQUENCE</scope>
    <source>
        <strain evidence="3">MSK.17.11</strain>
        <strain evidence="2">MSK.17.38</strain>
    </source>
</reference>
<protein>
    <submittedName>
        <fullName evidence="3">ECF transporter S component</fullName>
    </submittedName>
</protein>
<keyword evidence="4" id="KW-1185">Reference proteome</keyword>
<keyword evidence="1" id="KW-1133">Transmembrane helix</keyword>
<organism evidence="3 4">
    <name type="scientific">Dorea phocaeensis</name>
    <dbReference type="NCBI Taxonomy" id="2040291"/>
    <lineage>
        <taxon>Bacteria</taxon>
        <taxon>Bacillati</taxon>
        <taxon>Bacillota</taxon>
        <taxon>Clostridia</taxon>
        <taxon>Lachnospirales</taxon>
        <taxon>Lachnospiraceae</taxon>
        <taxon>Dorea</taxon>
    </lineage>
</organism>
<evidence type="ECO:0000256" key="1">
    <source>
        <dbReference type="SAM" id="Phobius"/>
    </source>
</evidence>
<proteinExistence type="predicted"/>
<keyword evidence="1" id="KW-0472">Membrane</keyword>
<evidence type="ECO:0000313" key="2">
    <source>
        <dbReference type="EMBL" id="NSK14341.1"/>
    </source>
</evidence>
<dbReference type="GO" id="GO:0022857">
    <property type="term" value="F:transmembrane transporter activity"/>
    <property type="evidence" value="ECO:0007669"/>
    <property type="project" value="InterPro"/>
</dbReference>
<dbReference type="EMBL" id="JAAIUO010000003">
    <property type="protein sequence ID" value="NSK14341.1"/>
    <property type="molecule type" value="Genomic_DNA"/>
</dbReference>
<gene>
    <name evidence="3" type="ORF">G5A66_05510</name>
    <name evidence="2" type="ORF">G5A75_05530</name>
</gene>
<dbReference type="InterPro" id="IPR024529">
    <property type="entry name" value="ECF_trnsprt_substrate-spec"/>
</dbReference>
<accession>A0A850HFK2</accession>
<feature type="transmembrane region" description="Helical" evidence="1">
    <location>
        <begin position="108"/>
        <end position="130"/>
    </location>
</feature>
<reference evidence="4 5" key="1">
    <citation type="journal article" date="2020" name="Cell Host Microbe">
        <title>Functional and Genomic Variation between Human-Derived Isolates of Lachnospiraceae Reveals Inter- and Intra-Species Diversity.</title>
        <authorList>
            <person name="Sorbara M.T."/>
            <person name="Littmann E.R."/>
            <person name="Fontana E."/>
            <person name="Moody T.U."/>
            <person name="Kohout C.E."/>
            <person name="Gjonbalaj M."/>
            <person name="Eaton V."/>
            <person name="Seok R."/>
            <person name="Leiner I.M."/>
            <person name="Pamer E.G."/>
        </authorList>
    </citation>
    <scope>NUCLEOTIDE SEQUENCE [LARGE SCALE GENOMIC DNA]</scope>
    <source>
        <strain evidence="3 4">MSK.17.11</strain>
        <strain evidence="2 5">MSK.17.38</strain>
    </source>
</reference>
<name>A0A850HFK2_9FIRM</name>
<feature type="transmembrane region" description="Helical" evidence="1">
    <location>
        <begin position="142"/>
        <end position="165"/>
    </location>
</feature>
<dbReference type="Proteomes" id="UP000528555">
    <property type="component" value="Unassembled WGS sequence"/>
</dbReference>
<evidence type="ECO:0000313" key="5">
    <source>
        <dbReference type="Proteomes" id="UP000701680"/>
    </source>
</evidence>
<sequence length="183" mass="20046">MKKRTQKLTLSAMFLAIGMVLPFFTGQIPKIGNMLLPMHIPVLLCGLICGWFYGLATGMILPILRSFIFGMPMLYPMAIAMVFELAAYGAIVGILYTRLEKKTTVSVYRALVAAMICGRIVWGMAEVVLLGVNGSAFGWKMFVSGAFLNAIPGILLQLILIPAIMSAVRRAGWEPEEKQEGEV</sequence>
<evidence type="ECO:0000313" key="4">
    <source>
        <dbReference type="Proteomes" id="UP000528555"/>
    </source>
</evidence>
<dbReference type="Proteomes" id="UP000701680">
    <property type="component" value="Unassembled WGS sequence"/>
</dbReference>
<dbReference type="Gene3D" id="1.10.1760.20">
    <property type="match status" value="1"/>
</dbReference>
<comment type="caution">
    <text evidence="3">The sequence shown here is derived from an EMBL/GenBank/DDBJ whole genome shotgun (WGS) entry which is preliminary data.</text>
</comment>
<feature type="transmembrane region" description="Helical" evidence="1">
    <location>
        <begin position="38"/>
        <end position="61"/>
    </location>
</feature>
<dbReference type="EMBL" id="JAAITX010000003">
    <property type="protein sequence ID" value="NVH58115.1"/>
    <property type="molecule type" value="Genomic_DNA"/>
</dbReference>
<dbReference type="AlphaFoldDB" id="A0A850HFK2"/>
<keyword evidence="1" id="KW-0812">Transmembrane</keyword>